<organism evidence="2">
    <name type="scientific">Mesocestoides corti</name>
    <name type="common">Flatworm</name>
    <dbReference type="NCBI Taxonomy" id="53468"/>
    <lineage>
        <taxon>Eukaryota</taxon>
        <taxon>Metazoa</taxon>
        <taxon>Spiralia</taxon>
        <taxon>Lophotrochozoa</taxon>
        <taxon>Platyhelminthes</taxon>
        <taxon>Cestoda</taxon>
        <taxon>Eucestoda</taxon>
        <taxon>Cyclophyllidea</taxon>
        <taxon>Mesocestoididae</taxon>
        <taxon>Mesocestoides</taxon>
    </lineage>
</organism>
<dbReference type="WBParaSite" id="MCU_014786-RA">
    <property type="protein sequence ID" value="MCU_014786-RA"/>
    <property type="gene ID" value="MCU_014786"/>
</dbReference>
<sequence>MPFYLMNVVFACVIPLAVHMLADFPTIFSLPLRLIYRMLATRMDLLKQDWATSECTQANSSLPIFVTLGSIFFNLFLHDGFAYAFLALA</sequence>
<keyword evidence="1" id="KW-1133">Transmembrane helix</keyword>
<evidence type="ECO:0000256" key="1">
    <source>
        <dbReference type="SAM" id="Phobius"/>
    </source>
</evidence>
<accession>A0A5K3G237</accession>
<reference evidence="2" key="1">
    <citation type="submission" date="2019-11" db="UniProtKB">
        <authorList>
            <consortium name="WormBaseParasite"/>
        </authorList>
    </citation>
    <scope>IDENTIFICATION</scope>
</reference>
<dbReference type="AlphaFoldDB" id="A0A5K3G237"/>
<evidence type="ECO:0000313" key="2">
    <source>
        <dbReference type="WBParaSite" id="MCU_014786-RA"/>
    </source>
</evidence>
<name>A0A5K3G237_MESCO</name>
<keyword evidence="1" id="KW-0472">Membrane</keyword>
<protein>
    <submittedName>
        <fullName evidence="2">HCO3_cotransp domain-containing protein</fullName>
    </submittedName>
</protein>
<keyword evidence="1" id="KW-0812">Transmembrane</keyword>
<proteinExistence type="predicted"/>
<feature type="transmembrane region" description="Helical" evidence="1">
    <location>
        <begin position="64"/>
        <end position="88"/>
    </location>
</feature>